<gene>
    <name evidence="2" type="ORF">FE840_014980</name>
</gene>
<dbReference type="InterPro" id="IPR029058">
    <property type="entry name" value="AB_hydrolase_fold"/>
</dbReference>
<reference evidence="2 3" key="1">
    <citation type="submission" date="2020-06" db="EMBL/GenBank/DDBJ databases">
        <title>Genome sequence of Rhizobium sp strain ADMK78.</title>
        <authorList>
            <person name="Rahi P."/>
        </authorList>
    </citation>
    <scope>NUCLEOTIDE SEQUENCE [LARGE SCALE GENOMIC DNA]</scope>
    <source>
        <strain evidence="2 3">ADMK78</strain>
    </source>
</reference>
<dbReference type="GO" id="GO:0016787">
    <property type="term" value="F:hydrolase activity"/>
    <property type="evidence" value="ECO:0007669"/>
    <property type="project" value="UniProtKB-KW"/>
</dbReference>
<proteinExistence type="predicted"/>
<dbReference type="InterPro" id="IPR000073">
    <property type="entry name" value="AB_hydrolase_1"/>
</dbReference>
<dbReference type="PANTHER" id="PTHR43798:SF33">
    <property type="entry name" value="HYDROLASE, PUTATIVE (AFU_ORTHOLOGUE AFUA_2G14860)-RELATED"/>
    <property type="match status" value="1"/>
</dbReference>
<dbReference type="Gene3D" id="3.40.50.1820">
    <property type="entry name" value="alpha/beta hydrolase"/>
    <property type="match status" value="1"/>
</dbReference>
<evidence type="ECO:0000313" key="2">
    <source>
        <dbReference type="EMBL" id="QLF70739.1"/>
    </source>
</evidence>
<feature type="domain" description="AB hydrolase-1" evidence="1">
    <location>
        <begin position="88"/>
        <end position="286"/>
    </location>
</feature>
<dbReference type="SUPFAM" id="SSF53474">
    <property type="entry name" value="alpha/beta-Hydrolases"/>
    <property type="match status" value="1"/>
</dbReference>
<organism evidence="2 3">
    <name type="scientific">Peteryoungia desertarenae</name>
    <dbReference type="NCBI Taxonomy" id="1813451"/>
    <lineage>
        <taxon>Bacteria</taxon>
        <taxon>Pseudomonadati</taxon>
        <taxon>Pseudomonadota</taxon>
        <taxon>Alphaproteobacteria</taxon>
        <taxon>Hyphomicrobiales</taxon>
        <taxon>Rhizobiaceae</taxon>
        <taxon>Peteryoungia</taxon>
    </lineage>
</organism>
<keyword evidence="2" id="KW-0378">Hydrolase</keyword>
<dbReference type="EMBL" id="CP058350">
    <property type="protein sequence ID" value="QLF70739.1"/>
    <property type="molecule type" value="Genomic_DNA"/>
</dbReference>
<dbReference type="Proteomes" id="UP000308530">
    <property type="component" value="Chromosome"/>
</dbReference>
<keyword evidence="3" id="KW-1185">Reference proteome</keyword>
<dbReference type="InterPro" id="IPR050266">
    <property type="entry name" value="AB_hydrolase_sf"/>
</dbReference>
<name>A0ABX6QQH2_9HYPH</name>
<protein>
    <submittedName>
        <fullName evidence="2">Alpha/beta fold hydrolase</fullName>
    </submittedName>
</protein>
<sequence>MSSFALRLIRFAFSSLERISPEIAGQAAFHVFCFTPSRKPKGMKARDVFRRGRTRLQAADCARLATKSGKVTSYRLPVLGTNLPSPKVLVVHGWGSRSEYLVDLACGLQERGAEVVMLDLPGHGASSGRVLELRKAAEAIGVAEAHHGPFTAVVGHSFGGAAVTMAAGGIFGGIPQLKTRRLVVIGSPSNMSEVFNGFARAVGLGPASVHAMNKRVLRLAGIPVEALDSVAVSRRIDPELLVVHAEDDKEVPVAHAERFIGLSPKVQHVWANGHGHRRIVSAPEVISAIADFVGLSQEMDLPAAKVHRL</sequence>
<dbReference type="PANTHER" id="PTHR43798">
    <property type="entry name" value="MONOACYLGLYCEROL LIPASE"/>
    <property type="match status" value="1"/>
</dbReference>
<evidence type="ECO:0000313" key="3">
    <source>
        <dbReference type="Proteomes" id="UP000308530"/>
    </source>
</evidence>
<dbReference type="Pfam" id="PF12697">
    <property type="entry name" value="Abhydrolase_6"/>
    <property type="match status" value="1"/>
</dbReference>
<evidence type="ECO:0000259" key="1">
    <source>
        <dbReference type="Pfam" id="PF12697"/>
    </source>
</evidence>
<accession>A0ABX6QQH2</accession>